<dbReference type="SMART" id="SM00347">
    <property type="entry name" value="HTH_MARR"/>
    <property type="match status" value="1"/>
</dbReference>
<dbReference type="PANTHER" id="PTHR33164:SF43">
    <property type="entry name" value="HTH-TYPE TRANSCRIPTIONAL REPRESSOR YETL"/>
    <property type="match status" value="1"/>
</dbReference>
<dbReference type="InterPro" id="IPR039422">
    <property type="entry name" value="MarR/SlyA-like"/>
</dbReference>
<dbReference type="Pfam" id="PF01047">
    <property type="entry name" value="MarR"/>
    <property type="match status" value="1"/>
</dbReference>
<dbReference type="GO" id="GO:0003677">
    <property type="term" value="F:DNA binding"/>
    <property type="evidence" value="ECO:0007669"/>
    <property type="project" value="UniProtKB-KW"/>
</dbReference>
<dbReference type="SUPFAM" id="SSF46785">
    <property type="entry name" value="Winged helix' DNA-binding domain"/>
    <property type="match status" value="1"/>
</dbReference>
<evidence type="ECO:0000259" key="2">
    <source>
        <dbReference type="PROSITE" id="PS50995"/>
    </source>
</evidence>
<dbReference type="EMBL" id="FXZI01000005">
    <property type="protein sequence ID" value="SMX87827.1"/>
    <property type="molecule type" value="Genomic_DNA"/>
</dbReference>
<dbReference type="RefSeq" id="WP_015780274.1">
    <property type="nucleotide sequence ID" value="NZ_FXZI01000005.1"/>
</dbReference>
<accession>A0A2H1JK41</accession>
<dbReference type="GO" id="GO:0003700">
    <property type="term" value="F:DNA-binding transcription factor activity"/>
    <property type="evidence" value="ECO:0007669"/>
    <property type="project" value="InterPro"/>
</dbReference>
<dbReference type="Gene3D" id="1.10.10.10">
    <property type="entry name" value="Winged helix-like DNA-binding domain superfamily/Winged helix DNA-binding domain"/>
    <property type="match status" value="1"/>
</dbReference>
<reference evidence="3 4" key="1">
    <citation type="submission" date="2017-03" db="EMBL/GenBank/DDBJ databases">
        <authorList>
            <person name="Afonso C.L."/>
            <person name="Miller P.J."/>
            <person name="Scott M.A."/>
            <person name="Spackman E."/>
            <person name="Goraichik I."/>
            <person name="Dimitrov K.M."/>
            <person name="Suarez D.L."/>
            <person name="Swayne D.E."/>
        </authorList>
    </citation>
    <scope>NUCLEOTIDE SEQUENCE [LARGE SCALE GENOMIC DNA]</scope>
    <source>
        <strain evidence="4">8(6)</strain>
    </source>
</reference>
<organism evidence="3 4">
    <name type="scientific">Brevibacterium aurantiacum</name>
    <dbReference type="NCBI Taxonomy" id="273384"/>
    <lineage>
        <taxon>Bacteria</taxon>
        <taxon>Bacillati</taxon>
        <taxon>Actinomycetota</taxon>
        <taxon>Actinomycetes</taxon>
        <taxon>Micrococcales</taxon>
        <taxon>Brevibacteriaceae</taxon>
        <taxon>Brevibacterium</taxon>
    </lineage>
</organism>
<dbReference type="Proteomes" id="UP000234300">
    <property type="component" value="Unassembled WGS sequence"/>
</dbReference>
<name>A0A2H1JK41_BREAU</name>
<keyword evidence="3" id="KW-0238">DNA-binding</keyword>
<evidence type="ECO:0000313" key="4">
    <source>
        <dbReference type="Proteomes" id="UP000234300"/>
    </source>
</evidence>
<feature type="region of interest" description="Disordered" evidence="1">
    <location>
        <begin position="140"/>
        <end position="159"/>
    </location>
</feature>
<dbReference type="GO" id="GO:0006950">
    <property type="term" value="P:response to stress"/>
    <property type="evidence" value="ECO:0007669"/>
    <property type="project" value="TreeGrafter"/>
</dbReference>
<evidence type="ECO:0000313" key="3">
    <source>
        <dbReference type="EMBL" id="SMX87827.1"/>
    </source>
</evidence>
<evidence type="ECO:0000256" key="1">
    <source>
        <dbReference type="SAM" id="MobiDB-lite"/>
    </source>
</evidence>
<dbReference type="PROSITE" id="PS50995">
    <property type="entry name" value="HTH_MARR_2"/>
    <property type="match status" value="1"/>
</dbReference>
<dbReference type="InterPro" id="IPR036390">
    <property type="entry name" value="WH_DNA-bd_sf"/>
</dbReference>
<sequence length="159" mass="17934">MTAPSAELLLLALRRLRTDLASYDRTVAETAGIKDTDLTVLEVLNREGPQTPTVLARRTHTRLATMTGILTRLERDGWIERQHDATDRRSIRIHATSIDRFNALYGDNIGRLRAVFERWSPEQAHAFLSAITDITQVLEAPAESDTEQRREGAEAGQER</sequence>
<feature type="compositionally biased region" description="Basic and acidic residues" evidence="1">
    <location>
        <begin position="146"/>
        <end position="159"/>
    </location>
</feature>
<dbReference type="PANTHER" id="PTHR33164">
    <property type="entry name" value="TRANSCRIPTIONAL REGULATOR, MARR FAMILY"/>
    <property type="match status" value="1"/>
</dbReference>
<dbReference type="InterPro" id="IPR036388">
    <property type="entry name" value="WH-like_DNA-bd_sf"/>
</dbReference>
<feature type="domain" description="HTH marR-type" evidence="2">
    <location>
        <begin position="2"/>
        <end position="136"/>
    </location>
</feature>
<dbReference type="InterPro" id="IPR000835">
    <property type="entry name" value="HTH_MarR-typ"/>
</dbReference>
<proteinExistence type="predicted"/>
<dbReference type="AlphaFoldDB" id="A0A2H1JK41"/>
<gene>
    <name evidence="3" type="ORF">BAURA86_01782</name>
</gene>
<protein>
    <submittedName>
        <fullName evidence="3">DNA-binding transcriptional regulator, MarR family</fullName>
    </submittedName>
</protein>